<feature type="active site" description="Phosphocysteine intermediate" evidence="2">
    <location>
        <position position="367"/>
    </location>
</feature>
<dbReference type="PROSITE" id="PS00383">
    <property type="entry name" value="TYR_PHOSPHATASE_1"/>
    <property type="match status" value="1"/>
</dbReference>
<reference key="2">
    <citation type="submission" date="2011-08" db="EMBL/GenBank/DDBJ databases">
        <title>Genome sequence of Naumovozyma castellii.</title>
        <authorList>
            <person name="Gordon J.L."/>
            <person name="Armisen D."/>
            <person name="Proux-Wera E."/>
            <person name="OhEigeartaigh S.S."/>
            <person name="Byrne K.P."/>
            <person name="Wolfe K.H."/>
        </authorList>
    </citation>
    <scope>NUCLEOTIDE SEQUENCE</scope>
    <source>
        <strain>Type strain:CBS 4309</strain>
    </source>
</reference>
<evidence type="ECO:0000256" key="3">
    <source>
        <dbReference type="PIRSR" id="PIRSR630564-2"/>
    </source>
</evidence>
<dbReference type="InParanoid" id="G0VIM8"/>
<dbReference type="GO" id="GO:0016020">
    <property type="term" value="C:membrane"/>
    <property type="evidence" value="ECO:0007669"/>
    <property type="project" value="TreeGrafter"/>
</dbReference>
<dbReference type="HOGENOM" id="CLU_001839_5_1_1"/>
<dbReference type="SUPFAM" id="SSF50729">
    <property type="entry name" value="PH domain-like"/>
    <property type="match status" value="1"/>
</dbReference>
<keyword evidence="6" id="KW-1185">Reference proteome</keyword>
<dbReference type="PANTHER" id="PTHR10807">
    <property type="entry name" value="MYOTUBULARIN-RELATED"/>
    <property type="match status" value="1"/>
</dbReference>
<evidence type="ECO:0000313" key="5">
    <source>
        <dbReference type="EMBL" id="CCC71353.1"/>
    </source>
</evidence>
<dbReference type="InterPro" id="IPR030564">
    <property type="entry name" value="Myotubularin"/>
</dbReference>
<feature type="domain" description="Myotubularin phosphatase" evidence="4">
    <location>
        <begin position="145"/>
        <end position="597"/>
    </location>
</feature>
<name>G0VIM8_NAUCA</name>
<dbReference type="Gene3D" id="2.30.29.30">
    <property type="entry name" value="Pleckstrin-homology domain (PH domain)/Phosphotyrosine-binding domain (PTB)"/>
    <property type="match status" value="1"/>
</dbReference>
<dbReference type="InterPro" id="IPR029021">
    <property type="entry name" value="Prot-tyrosine_phosphatase-like"/>
</dbReference>
<dbReference type="GO" id="GO:0004438">
    <property type="term" value="F:phosphatidylinositol-3-phosphate phosphatase activity"/>
    <property type="evidence" value="ECO:0007669"/>
    <property type="project" value="TreeGrafter"/>
</dbReference>
<dbReference type="GO" id="GO:0005737">
    <property type="term" value="C:cytoplasm"/>
    <property type="evidence" value="ECO:0007669"/>
    <property type="project" value="TreeGrafter"/>
</dbReference>
<evidence type="ECO:0000256" key="2">
    <source>
        <dbReference type="PIRSR" id="PIRSR630564-1"/>
    </source>
</evidence>
<dbReference type="OrthoDB" id="271628at2759"/>
<evidence type="ECO:0000259" key="4">
    <source>
        <dbReference type="PROSITE" id="PS51339"/>
    </source>
</evidence>
<dbReference type="Proteomes" id="UP000001640">
    <property type="component" value="Chromosome 8"/>
</dbReference>
<reference evidence="5 6" key="1">
    <citation type="journal article" date="2011" name="Proc. Natl. Acad. Sci. U.S.A.">
        <title>Evolutionary erosion of yeast sex chromosomes by mating-type switching accidents.</title>
        <authorList>
            <person name="Gordon J.L."/>
            <person name="Armisen D."/>
            <person name="Proux-Wera E."/>
            <person name="Oheigeartaigh S.S."/>
            <person name="Byrne K.P."/>
            <person name="Wolfe K.H."/>
        </authorList>
    </citation>
    <scope>NUCLEOTIDE SEQUENCE [LARGE SCALE GENOMIC DNA]</scope>
    <source>
        <strain evidence="6">ATCC 76901 / BCRC 22586 / CBS 4309 / NBRC 1992 / NRRL Y-12630</strain>
    </source>
</reference>
<dbReference type="PROSITE" id="PS51339">
    <property type="entry name" value="PPASE_MYOTUBULARIN"/>
    <property type="match status" value="1"/>
</dbReference>
<comment type="similarity">
    <text evidence="1">Belongs to the protein-tyrosine phosphatase family. Non-receptor class myotubularin subfamily.</text>
</comment>
<dbReference type="InterPro" id="IPR011993">
    <property type="entry name" value="PH-like_dom_sf"/>
</dbReference>
<dbReference type="GeneID" id="96905034"/>
<dbReference type="Pfam" id="PF06602">
    <property type="entry name" value="Myotub-related"/>
    <property type="match status" value="1"/>
</dbReference>
<proteinExistence type="inferred from homology"/>
<dbReference type="GO" id="GO:0046856">
    <property type="term" value="P:phosphatidylinositol dephosphorylation"/>
    <property type="evidence" value="ECO:0007669"/>
    <property type="project" value="TreeGrafter"/>
</dbReference>
<dbReference type="EMBL" id="HE576759">
    <property type="protein sequence ID" value="CCC71353.1"/>
    <property type="molecule type" value="Genomic_DNA"/>
</dbReference>
<dbReference type="eggNOG" id="KOG1089">
    <property type="taxonomic scope" value="Eukaryota"/>
</dbReference>
<organism evidence="5 6">
    <name type="scientific">Naumovozyma castellii</name>
    <name type="common">Yeast</name>
    <name type="synonym">Saccharomyces castellii</name>
    <dbReference type="NCBI Taxonomy" id="27288"/>
    <lineage>
        <taxon>Eukaryota</taxon>
        <taxon>Fungi</taxon>
        <taxon>Dikarya</taxon>
        <taxon>Ascomycota</taxon>
        <taxon>Saccharomycotina</taxon>
        <taxon>Saccharomycetes</taxon>
        <taxon>Saccharomycetales</taxon>
        <taxon>Saccharomycetaceae</taxon>
        <taxon>Naumovozyma</taxon>
    </lineage>
</organism>
<evidence type="ECO:0000313" key="6">
    <source>
        <dbReference type="Proteomes" id="UP000001640"/>
    </source>
</evidence>
<dbReference type="PANTHER" id="PTHR10807:SF128">
    <property type="entry name" value="PHOSPHATIDYLINOSITOL-3,5-BISPHOSPHATE 3-PHOSPHATASE"/>
    <property type="match status" value="1"/>
</dbReference>
<feature type="binding site" evidence="3">
    <location>
        <begin position="367"/>
        <end position="373"/>
    </location>
    <ligand>
        <name>substrate</name>
    </ligand>
</feature>
<dbReference type="STRING" id="1064592.G0VIM8"/>
<evidence type="ECO:0000256" key="1">
    <source>
        <dbReference type="ARBA" id="ARBA00007471"/>
    </source>
</evidence>
<dbReference type="KEGG" id="ncs:NCAS_0H00430"/>
<dbReference type="FunCoup" id="G0VIM8">
    <property type="interactions" value="426"/>
</dbReference>
<dbReference type="SUPFAM" id="SSF52799">
    <property type="entry name" value="(Phosphotyrosine protein) phosphatases II"/>
    <property type="match status" value="1"/>
</dbReference>
<protein>
    <recommendedName>
        <fullName evidence="4">Myotubularin phosphatase domain-containing protein</fullName>
    </recommendedName>
</protein>
<dbReference type="OMA" id="RTMEGFM"/>
<dbReference type="RefSeq" id="XP_003677704.1">
    <property type="nucleotide sequence ID" value="XM_003677656.1"/>
</dbReference>
<dbReference type="InterPro" id="IPR010569">
    <property type="entry name" value="Myotubularin-like_Pase_dom"/>
</dbReference>
<dbReference type="InterPro" id="IPR016130">
    <property type="entry name" value="Tyr_Pase_AS"/>
</dbReference>
<feature type="binding site" evidence="3">
    <location>
        <begin position="302"/>
        <end position="303"/>
    </location>
    <ligand>
        <name>substrate</name>
    </ligand>
</feature>
<dbReference type="AlphaFoldDB" id="G0VIM8"/>
<accession>G0VIM8</accession>
<gene>
    <name evidence="5" type="primary">NCAS0H00430</name>
    <name evidence="5" type="ordered locus">NCAS_0H00430</name>
</gene>
<sequence length="651" mass="75833">MEYIKVTKVENVILHKRGVSVIGTLHLTTHHLIFSSKYLPREFWLAYPLINGVFMNKGSPLLHSEMKSLQDNNIVQKWYSRRDLCSLINIKIISKDYTIISLDFINFDDATAVFDSLLRLNSLDDITQLYAFIYSPTISEREHDNWGIYSISREFKRQGLNLHDEGPWRISNINKDYKFAPTYPDKLIVPMTISDAILTHAGNYRSQNRISILTYYYKGTGTSLTRSAQPMPGITKQRSIQDERLISEIFKCSSTSGKKNLIVDARPMANAIGQVALGGGTENMDNYNFNGSTKRMFLGIDNIHVMSDIMNQFIDSVLVEGDLDLSIDTVQLMKSSKWLQVIKLLLSCTDKLTKSMLFNKSNILIHCSDGWDRTAQVCSLIEICLDPYFRTMEGFMVLIEKDWVSMGHKFLERCGHLSSEKIFHDNTIGIIEKRKLKQRSKYLYNDIDDLETNDTSTTIDDFNILNSDFLKNTFNVGISKNNNKNLKFVSPVFQQFLDCVYQLLLQNPTRFEFNERFLRRLVYHLYACQYGTFLCNNEKERNDYHIKEKTRPVWDYFLSRRMEFTNPIYKKENEEDECIEDWILPDLQKIKWWWQLYGRSDEEMNESMNQDLNKSTTATTFLQDDTITVKDSVKNIGLKIQSFGIDLFSKK</sequence>